<protein>
    <submittedName>
        <fullName evidence="2">PRTase-like protein</fullName>
    </submittedName>
</protein>
<feature type="domain" description="Phosphoribosyltransferase" evidence="1">
    <location>
        <begin position="54"/>
        <end position="224"/>
    </location>
</feature>
<dbReference type="CDD" id="cd06223">
    <property type="entry name" value="PRTases_typeI"/>
    <property type="match status" value="1"/>
</dbReference>
<dbReference type="AlphaFoldDB" id="A0A8E2F861"/>
<organism evidence="2 3">
    <name type="scientific">Glonium stellatum</name>
    <dbReference type="NCBI Taxonomy" id="574774"/>
    <lineage>
        <taxon>Eukaryota</taxon>
        <taxon>Fungi</taxon>
        <taxon>Dikarya</taxon>
        <taxon>Ascomycota</taxon>
        <taxon>Pezizomycotina</taxon>
        <taxon>Dothideomycetes</taxon>
        <taxon>Pleosporomycetidae</taxon>
        <taxon>Gloniales</taxon>
        <taxon>Gloniaceae</taxon>
        <taxon>Glonium</taxon>
    </lineage>
</organism>
<dbReference type="Gene3D" id="3.40.50.2020">
    <property type="match status" value="1"/>
</dbReference>
<evidence type="ECO:0000259" key="1">
    <source>
        <dbReference type="Pfam" id="PF14681"/>
    </source>
</evidence>
<dbReference type="InterPro" id="IPR000836">
    <property type="entry name" value="PRTase_dom"/>
</dbReference>
<dbReference type="Proteomes" id="UP000250140">
    <property type="component" value="Unassembled WGS sequence"/>
</dbReference>
<evidence type="ECO:0000313" key="2">
    <source>
        <dbReference type="EMBL" id="OCL11728.1"/>
    </source>
</evidence>
<proteinExistence type="predicted"/>
<reference evidence="2 3" key="1">
    <citation type="journal article" date="2016" name="Nat. Commun.">
        <title>Ectomycorrhizal ecology is imprinted in the genome of the dominant symbiotic fungus Cenococcum geophilum.</title>
        <authorList>
            <consortium name="DOE Joint Genome Institute"/>
            <person name="Peter M."/>
            <person name="Kohler A."/>
            <person name="Ohm R.A."/>
            <person name="Kuo A."/>
            <person name="Krutzmann J."/>
            <person name="Morin E."/>
            <person name="Arend M."/>
            <person name="Barry K.W."/>
            <person name="Binder M."/>
            <person name="Choi C."/>
            <person name="Clum A."/>
            <person name="Copeland A."/>
            <person name="Grisel N."/>
            <person name="Haridas S."/>
            <person name="Kipfer T."/>
            <person name="LaButti K."/>
            <person name="Lindquist E."/>
            <person name="Lipzen A."/>
            <person name="Maire R."/>
            <person name="Meier B."/>
            <person name="Mihaltcheva S."/>
            <person name="Molinier V."/>
            <person name="Murat C."/>
            <person name="Poggeler S."/>
            <person name="Quandt C.A."/>
            <person name="Sperisen C."/>
            <person name="Tritt A."/>
            <person name="Tisserant E."/>
            <person name="Crous P.W."/>
            <person name="Henrissat B."/>
            <person name="Nehls U."/>
            <person name="Egli S."/>
            <person name="Spatafora J.W."/>
            <person name="Grigoriev I.V."/>
            <person name="Martin F.M."/>
        </authorList>
    </citation>
    <scope>NUCLEOTIDE SEQUENCE [LARGE SCALE GENOMIC DNA]</scope>
    <source>
        <strain evidence="2 3">CBS 207.34</strain>
    </source>
</reference>
<accession>A0A8E2F861</accession>
<evidence type="ECO:0000313" key="3">
    <source>
        <dbReference type="Proteomes" id="UP000250140"/>
    </source>
</evidence>
<name>A0A8E2F861_9PEZI</name>
<dbReference type="InterPro" id="IPR029057">
    <property type="entry name" value="PRTase-like"/>
</dbReference>
<dbReference type="SUPFAM" id="SSF53271">
    <property type="entry name" value="PRTase-like"/>
    <property type="match status" value="1"/>
</dbReference>
<dbReference type="EMBL" id="KV748998">
    <property type="protein sequence ID" value="OCL11728.1"/>
    <property type="molecule type" value="Genomic_DNA"/>
</dbReference>
<sequence length="230" mass="24716">MPPPAFHTSPEPDHNLTLADQSSDHHAPVITLSLSNPTIQALFPTFLASSTDEASMHTVVQSMTTEIIKAAKQHNPTLSHVPVTLVPILRGALPMYVAASQQFYAPSCVLVRGSRAKGEASARIEWLGRRPFPLLPENGHIVLLDTVIATGGTILKICDELMALSGSQLKYITILSCYVSPLGLAAVAKHPLVREIIVAVTAERVDENGYVVPYPGDVGDKLFGKAELHT</sequence>
<dbReference type="OrthoDB" id="277398at2759"/>
<keyword evidence="3" id="KW-1185">Reference proteome</keyword>
<gene>
    <name evidence="2" type="ORF">AOQ84DRAFT_179497</name>
</gene>
<dbReference type="Pfam" id="PF14681">
    <property type="entry name" value="UPRTase"/>
    <property type="match status" value="1"/>
</dbReference>